<sequence>MSQLPTSELALRWGKYTYEALSSILCTIPLERTYFDTMAPMMIENENDVEVGESLPPMTEHAVSVSLPTWKANVGYEEGEEWVISKMKTGYPRFFIHKEIQKFAADIVEKYGREGEGAMLFPTHCIAERCRDFIVRTAADQDTSQVRIVDLVPAAEKARAEELKAISPRISAVLYPLDLFKVAKQFWQHSGDGVSSRRAEYCHHLFDNSVLVDAAKLKEPPARPCKGPRRYQNKTSIDLDAPTNQQDAETLTQFVEQRFGRNLDLSLTKNAKSAVRRRIAGSLTADVALAEALAMDADSERTRQVAGFSADDVYLYPTGMSSIFNAHRNLLAAKGEHKSIVFGFPYIDTLKITEKFGPGSRFYGFGSSEELDDLEKRLESGEKYLALFTELPGNPLLMSPDLQRIRKLADKYDFCVVVDESIGNFINVNVLPYADVVVSSLTKVFSGDSNVMGGGLVLNPKAQNYAILKKQWTEDYEDNHWAEDSIFLERNSRDFVSRIERINSNAEAICDVLSAHPRVKQVNYPKTSPTRSNYEQCRNPKGGYGGLLSATFHTRADAVAFFDNLDTVKGPSLGTNFTLSSPYVILAHYGELEWCRTGGTEQTGGHIQQGAGRDRQAVPVTLLMPISVQNPGYGLSAGCGGETACGWTESSEGLIKPKGSQSPHWCQRRFEFRSGVEIGIFINASLVPMPRSLLGRLDLPVAPADISVLLGVFHARLAVTRSPYRQLVRLRMLNCGRFMRWRCRDGGIGSTIEFVGEAGYLVLEHWKRN</sequence>
<gene>
    <name evidence="1" type="ORF">OPT61_g6206</name>
</gene>
<keyword evidence="2" id="KW-1185">Reference proteome</keyword>
<reference evidence="1" key="1">
    <citation type="submission" date="2022-11" db="EMBL/GenBank/DDBJ databases">
        <title>Genome Sequence of Boeremia exigua.</title>
        <authorList>
            <person name="Buettner E."/>
        </authorList>
    </citation>
    <scope>NUCLEOTIDE SEQUENCE</scope>
    <source>
        <strain evidence="1">CU02</strain>
    </source>
</reference>
<dbReference type="Proteomes" id="UP001153331">
    <property type="component" value="Unassembled WGS sequence"/>
</dbReference>
<accession>A0ACC2I7F3</accession>
<evidence type="ECO:0000313" key="1">
    <source>
        <dbReference type="EMBL" id="KAJ8111123.1"/>
    </source>
</evidence>
<comment type="caution">
    <text evidence="1">The sequence shown here is derived from an EMBL/GenBank/DDBJ whole genome shotgun (WGS) entry which is preliminary data.</text>
</comment>
<dbReference type="EMBL" id="JAPHNI010000434">
    <property type="protein sequence ID" value="KAJ8111123.1"/>
    <property type="molecule type" value="Genomic_DNA"/>
</dbReference>
<protein>
    <submittedName>
        <fullName evidence="1">Uncharacterized protein</fullName>
    </submittedName>
</protein>
<organism evidence="1 2">
    <name type="scientific">Boeremia exigua</name>
    <dbReference type="NCBI Taxonomy" id="749465"/>
    <lineage>
        <taxon>Eukaryota</taxon>
        <taxon>Fungi</taxon>
        <taxon>Dikarya</taxon>
        <taxon>Ascomycota</taxon>
        <taxon>Pezizomycotina</taxon>
        <taxon>Dothideomycetes</taxon>
        <taxon>Pleosporomycetidae</taxon>
        <taxon>Pleosporales</taxon>
        <taxon>Pleosporineae</taxon>
        <taxon>Didymellaceae</taxon>
        <taxon>Boeremia</taxon>
    </lineage>
</organism>
<name>A0ACC2I7F3_9PLEO</name>
<proteinExistence type="predicted"/>
<evidence type="ECO:0000313" key="2">
    <source>
        <dbReference type="Proteomes" id="UP001153331"/>
    </source>
</evidence>